<dbReference type="OrthoDB" id="199921at2759"/>
<organism evidence="3 4">
    <name type="scientific">Triparma laevis f. longispina</name>
    <dbReference type="NCBI Taxonomy" id="1714387"/>
    <lineage>
        <taxon>Eukaryota</taxon>
        <taxon>Sar</taxon>
        <taxon>Stramenopiles</taxon>
        <taxon>Ochrophyta</taxon>
        <taxon>Bolidophyceae</taxon>
        <taxon>Parmales</taxon>
        <taxon>Triparmaceae</taxon>
        <taxon>Triparma</taxon>
    </lineage>
</organism>
<name>A0A9W7DMK6_9STRA</name>
<reference evidence="4" key="1">
    <citation type="journal article" date="2023" name="Commun. Biol.">
        <title>Genome analysis of Parmales, the sister group of diatoms, reveals the evolutionary specialization of diatoms from phago-mixotrophs to photoautotrophs.</title>
        <authorList>
            <person name="Ban H."/>
            <person name="Sato S."/>
            <person name="Yoshikawa S."/>
            <person name="Yamada K."/>
            <person name="Nakamura Y."/>
            <person name="Ichinomiya M."/>
            <person name="Sato N."/>
            <person name="Blanc-Mathieu R."/>
            <person name="Endo H."/>
            <person name="Kuwata A."/>
            <person name="Ogata H."/>
        </authorList>
    </citation>
    <scope>NUCLEOTIDE SEQUENCE [LARGE SCALE GENOMIC DNA]</scope>
    <source>
        <strain evidence="4">NIES 3700</strain>
    </source>
</reference>
<proteinExistence type="predicted"/>
<feature type="chain" id="PRO_5040993431" evidence="2">
    <location>
        <begin position="18"/>
        <end position="419"/>
    </location>
</feature>
<dbReference type="EMBL" id="BRXW01000360">
    <property type="protein sequence ID" value="GMH47720.1"/>
    <property type="molecule type" value="Genomic_DNA"/>
</dbReference>
<evidence type="ECO:0000256" key="1">
    <source>
        <dbReference type="SAM" id="MobiDB-lite"/>
    </source>
</evidence>
<evidence type="ECO:0000313" key="3">
    <source>
        <dbReference type="EMBL" id="GMH47720.1"/>
    </source>
</evidence>
<dbReference type="PANTHER" id="PTHR37463:SF5">
    <property type="entry name" value="DUF2256 DOMAIN-CONTAINING PROTEIN"/>
    <property type="match status" value="1"/>
</dbReference>
<feature type="compositionally biased region" description="Pro residues" evidence="1">
    <location>
        <begin position="184"/>
        <end position="194"/>
    </location>
</feature>
<feature type="signal peptide" evidence="2">
    <location>
        <begin position="1"/>
        <end position="17"/>
    </location>
</feature>
<gene>
    <name evidence="3" type="ORF">TrLO_g6145</name>
</gene>
<dbReference type="Proteomes" id="UP001165122">
    <property type="component" value="Unassembled WGS sequence"/>
</dbReference>
<accession>A0A9W7DMK6</accession>
<evidence type="ECO:0000313" key="4">
    <source>
        <dbReference type="Proteomes" id="UP001165122"/>
    </source>
</evidence>
<dbReference type="PANTHER" id="PTHR37463">
    <property type="entry name" value="GSL3115 PROTEIN"/>
    <property type="match status" value="1"/>
</dbReference>
<comment type="caution">
    <text evidence="3">The sequence shown here is derived from an EMBL/GenBank/DDBJ whole genome shotgun (WGS) entry which is preliminary data.</text>
</comment>
<dbReference type="InterPro" id="IPR017136">
    <property type="entry name" value="UCP037205"/>
</dbReference>
<dbReference type="AlphaFoldDB" id="A0A9W7DMK6"/>
<evidence type="ECO:0000256" key="2">
    <source>
        <dbReference type="SAM" id="SignalP"/>
    </source>
</evidence>
<sequence>MRLIIVVFLVLLFSVNSFLSPISSFVTVPTSLCVKGKNKAKATSKSDLPSKDCVVCRRPFTWRKKWERDWDDITTCSKACNAQRKKDSKETSSEFTEVDVDRRKLISIISGLLLPTPVLAATADDSSIGSRTFRAVTQSSIGKSVRRDVVAGAQFMDKVDGAWEKFSDEKGLGSARKSSQPFPTTTPPPPPLPLNPTTLSMFLSLSTDAFLSSSPNCSPERLAKETDRITKLMRPAFPKGDERKEAEFTIYTAFRAFNELSEGGPNLQSFRERFELVLGEKLYNCLLPDSSKSAALAPAFKTINALCDSYRASGFISRASADFGELNPDDVEDWTDGIRDLTFSIPVDGDLTQTPQILLQEQGFKLLTPNFLRFSVGYLLKAKCGYRVDIDEYYMDTAYNSDPEKFEVKQVLLNVNLKS</sequence>
<dbReference type="Pfam" id="PF10013">
    <property type="entry name" value="DUF2256"/>
    <property type="match status" value="1"/>
</dbReference>
<keyword evidence="2" id="KW-0732">Signal</keyword>
<feature type="region of interest" description="Disordered" evidence="1">
    <location>
        <begin position="168"/>
        <end position="195"/>
    </location>
</feature>
<keyword evidence="4" id="KW-1185">Reference proteome</keyword>
<protein>
    <submittedName>
        <fullName evidence="3">Uncharacterized protein</fullName>
    </submittedName>
</protein>